<keyword evidence="3 6" id="KW-0812">Transmembrane</keyword>
<reference evidence="9" key="1">
    <citation type="submission" date="2018-03" db="EMBL/GenBank/DDBJ databases">
        <authorList>
            <person name="Sun L."/>
            <person name="Liu H."/>
            <person name="Chen W."/>
            <person name="Huang K."/>
            <person name="Liu W."/>
            <person name="Gao X."/>
        </authorList>
    </citation>
    <scope>NUCLEOTIDE SEQUENCE [LARGE SCALE GENOMIC DNA]</scope>
    <source>
        <strain evidence="9">SH9</strain>
    </source>
</reference>
<dbReference type="Gene3D" id="1.20.120.1220">
    <property type="match status" value="1"/>
</dbReference>
<evidence type="ECO:0000256" key="5">
    <source>
        <dbReference type="ARBA" id="ARBA00023136"/>
    </source>
</evidence>
<sequence length="171" mass="18220">MTITDAALLLLFPALMAYAACSDLLSMRISNRVSLLIVAAFVAMALAMRLPPGEWLMHGAAGAAVLLVTFTMFAFGWIGGGDAKLAAATALWLGWGESLMQYGLASSLFGGALTLALLQFRTVPLPRFAHWPWLLRLHHRETGIPYGIALAAGGLAAFPQSPLWMLAVTAH</sequence>
<evidence type="ECO:0000256" key="4">
    <source>
        <dbReference type="ARBA" id="ARBA00022989"/>
    </source>
</evidence>
<feature type="transmembrane region" description="Helical" evidence="6">
    <location>
        <begin position="55"/>
        <end position="79"/>
    </location>
</feature>
<evidence type="ECO:0000256" key="6">
    <source>
        <dbReference type="SAM" id="Phobius"/>
    </source>
</evidence>
<dbReference type="RefSeq" id="WP_106335654.1">
    <property type="nucleotide sequence ID" value="NZ_PVZS01000004.1"/>
</dbReference>
<evidence type="ECO:0000313" key="8">
    <source>
        <dbReference type="EMBL" id="PSC06247.1"/>
    </source>
</evidence>
<evidence type="ECO:0000256" key="2">
    <source>
        <dbReference type="ARBA" id="ARBA00022475"/>
    </source>
</evidence>
<dbReference type="Proteomes" id="UP000239772">
    <property type="component" value="Unassembled WGS sequence"/>
</dbReference>
<dbReference type="OrthoDB" id="5329005at2"/>
<evidence type="ECO:0000256" key="3">
    <source>
        <dbReference type="ARBA" id="ARBA00022692"/>
    </source>
</evidence>
<dbReference type="Pfam" id="PF01478">
    <property type="entry name" value="Peptidase_A24"/>
    <property type="match status" value="1"/>
</dbReference>
<keyword evidence="9" id="KW-1185">Reference proteome</keyword>
<dbReference type="AlphaFoldDB" id="A0A2T1HX31"/>
<keyword evidence="4 6" id="KW-1133">Transmembrane helix</keyword>
<dbReference type="PANTHER" id="PTHR36506:SF1">
    <property type="entry name" value="PREFLAGELLIN PEPTIDASE"/>
    <property type="match status" value="1"/>
</dbReference>
<gene>
    <name evidence="8" type="ORF">SLNSH_05490</name>
</gene>
<keyword evidence="2" id="KW-1003">Cell membrane</keyword>
<evidence type="ECO:0000313" key="9">
    <source>
        <dbReference type="Proteomes" id="UP000239772"/>
    </source>
</evidence>
<feature type="transmembrane region" description="Helical" evidence="6">
    <location>
        <begin position="29"/>
        <end position="48"/>
    </location>
</feature>
<dbReference type="EMBL" id="PVZS01000004">
    <property type="protein sequence ID" value="PSC06247.1"/>
    <property type="molecule type" value="Genomic_DNA"/>
</dbReference>
<dbReference type="InterPro" id="IPR052218">
    <property type="entry name" value="Preflagellin_Peptidase"/>
</dbReference>
<dbReference type="GO" id="GO:0004190">
    <property type="term" value="F:aspartic-type endopeptidase activity"/>
    <property type="evidence" value="ECO:0007669"/>
    <property type="project" value="InterPro"/>
</dbReference>
<proteinExistence type="predicted"/>
<dbReference type="PANTHER" id="PTHR36506">
    <property type="entry name" value="PREFLAGELLIN PEPTIDASE"/>
    <property type="match status" value="1"/>
</dbReference>
<protein>
    <submittedName>
        <fullName evidence="8">Peptidase</fullName>
    </submittedName>
</protein>
<feature type="domain" description="Prepilin type IV endopeptidase peptidase" evidence="7">
    <location>
        <begin position="10"/>
        <end position="114"/>
    </location>
</feature>
<name>A0A2T1HX31_9HYPH</name>
<keyword evidence="5 6" id="KW-0472">Membrane</keyword>
<comment type="subcellular location">
    <subcellularLocation>
        <location evidence="1">Cell membrane</location>
        <topology evidence="1">Multi-pass membrane protein</topology>
    </subcellularLocation>
</comment>
<feature type="transmembrane region" description="Helical" evidence="6">
    <location>
        <begin position="99"/>
        <end position="118"/>
    </location>
</feature>
<evidence type="ECO:0000256" key="1">
    <source>
        <dbReference type="ARBA" id="ARBA00004651"/>
    </source>
</evidence>
<accession>A0A2T1HX31</accession>
<organism evidence="8 9">
    <name type="scientific">Alsobacter soli</name>
    <dbReference type="NCBI Taxonomy" id="2109933"/>
    <lineage>
        <taxon>Bacteria</taxon>
        <taxon>Pseudomonadati</taxon>
        <taxon>Pseudomonadota</taxon>
        <taxon>Alphaproteobacteria</taxon>
        <taxon>Hyphomicrobiales</taxon>
        <taxon>Alsobacteraceae</taxon>
        <taxon>Alsobacter</taxon>
    </lineage>
</organism>
<dbReference type="InterPro" id="IPR000045">
    <property type="entry name" value="Prepilin_IV_endopep_pep"/>
</dbReference>
<dbReference type="GO" id="GO:0005886">
    <property type="term" value="C:plasma membrane"/>
    <property type="evidence" value="ECO:0007669"/>
    <property type="project" value="UniProtKB-SubCell"/>
</dbReference>
<comment type="caution">
    <text evidence="8">The sequence shown here is derived from an EMBL/GenBank/DDBJ whole genome shotgun (WGS) entry which is preliminary data.</text>
</comment>
<evidence type="ECO:0000259" key="7">
    <source>
        <dbReference type="Pfam" id="PF01478"/>
    </source>
</evidence>